<evidence type="ECO:0000313" key="5">
    <source>
        <dbReference type="Proteomes" id="UP001238805"/>
    </source>
</evidence>
<protein>
    <submittedName>
        <fullName evidence="4">Nucleoside deaminase</fullName>
    </submittedName>
</protein>
<reference evidence="4 5" key="1">
    <citation type="submission" date="2023-05" db="EMBL/GenBank/DDBJ databases">
        <title>Corynebacterium suedekumii sp. nov. and Corynebacterium breve sp. nov. isolated from raw cow's milk.</title>
        <authorList>
            <person name="Baer M.K."/>
            <person name="Mehl L."/>
            <person name="Hellmuth R."/>
            <person name="Marke G."/>
            <person name="Lipski A."/>
        </authorList>
    </citation>
    <scope>NUCLEOTIDE SEQUENCE [LARGE SCALE GENOMIC DNA]</scope>
    <source>
        <strain evidence="4 5">LM112</strain>
    </source>
</reference>
<keyword evidence="5" id="KW-1185">Reference proteome</keyword>
<name>A0ABY8VKU2_9CORY</name>
<dbReference type="Pfam" id="PF00383">
    <property type="entry name" value="dCMP_cyt_deam_1"/>
    <property type="match status" value="1"/>
</dbReference>
<dbReference type="InterPro" id="IPR016192">
    <property type="entry name" value="APOBEC/CMP_deaminase_Zn-bd"/>
</dbReference>
<evidence type="ECO:0000259" key="3">
    <source>
        <dbReference type="PROSITE" id="PS51747"/>
    </source>
</evidence>
<gene>
    <name evidence="4" type="ORF">QP029_10200</name>
</gene>
<dbReference type="Proteomes" id="UP001238805">
    <property type="component" value="Chromosome"/>
</dbReference>
<proteinExistence type="predicted"/>
<dbReference type="SUPFAM" id="SSF53927">
    <property type="entry name" value="Cytidine deaminase-like"/>
    <property type="match status" value="1"/>
</dbReference>
<accession>A0ABY8VKU2</accession>
<dbReference type="Gene3D" id="3.40.140.10">
    <property type="entry name" value="Cytidine Deaminase, domain 2"/>
    <property type="match status" value="1"/>
</dbReference>
<feature type="domain" description="CMP/dCMP-type deaminase" evidence="3">
    <location>
        <begin position="1"/>
        <end position="111"/>
    </location>
</feature>
<dbReference type="PROSITE" id="PS00903">
    <property type="entry name" value="CYT_DCMP_DEAMINASES_1"/>
    <property type="match status" value="1"/>
</dbReference>
<dbReference type="CDD" id="cd01285">
    <property type="entry name" value="nucleoside_deaminase"/>
    <property type="match status" value="1"/>
</dbReference>
<dbReference type="RefSeq" id="WP_284874200.1">
    <property type="nucleotide sequence ID" value="NZ_CP126970.1"/>
</dbReference>
<sequence>MDTTIMARAIELSREGMHAGDGGPFGAVVVRDGVIIAEATNLVLGTNDPTAHAEVVALRRAAEKLGSFTLAGCELYASCEPCPMCLGAIYWARVKRVFFANTRHDAASIGFDDTLIDEELSRPVGQRSIDVVHAPDQRARDVFGEWLAKGDRVEY</sequence>
<dbReference type="InterPro" id="IPR002125">
    <property type="entry name" value="CMP_dCMP_dom"/>
</dbReference>
<evidence type="ECO:0000256" key="2">
    <source>
        <dbReference type="ARBA" id="ARBA00022833"/>
    </source>
</evidence>
<organism evidence="4 5">
    <name type="scientific">Corynebacterium suedekumii</name>
    <dbReference type="NCBI Taxonomy" id="3049801"/>
    <lineage>
        <taxon>Bacteria</taxon>
        <taxon>Bacillati</taxon>
        <taxon>Actinomycetota</taxon>
        <taxon>Actinomycetes</taxon>
        <taxon>Mycobacteriales</taxon>
        <taxon>Corynebacteriaceae</taxon>
        <taxon>Corynebacterium</taxon>
    </lineage>
</organism>
<dbReference type="PANTHER" id="PTHR11079:SF161">
    <property type="entry name" value="CMP_DCMP-TYPE DEAMINASE DOMAIN-CONTAINING PROTEIN"/>
    <property type="match status" value="1"/>
</dbReference>
<evidence type="ECO:0000313" key="4">
    <source>
        <dbReference type="EMBL" id="WIM69606.1"/>
    </source>
</evidence>
<dbReference type="PROSITE" id="PS51747">
    <property type="entry name" value="CYT_DCMP_DEAMINASES_2"/>
    <property type="match status" value="1"/>
</dbReference>
<dbReference type="InterPro" id="IPR016193">
    <property type="entry name" value="Cytidine_deaminase-like"/>
</dbReference>
<dbReference type="EMBL" id="CP126970">
    <property type="protein sequence ID" value="WIM69606.1"/>
    <property type="molecule type" value="Genomic_DNA"/>
</dbReference>
<dbReference type="PANTHER" id="PTHR11079">
    <property type="entry name" value="CYTOSINE DEAMINASE FAMILY MEMBER"/>
    <property type="match status" value="1"/>
</dbReference>
<evidence type="ECO:0000256" key="1">
    <source>
        <dbReference type="ARBA" id="ARBA00022723"/>
    </source>
</evidence>
<keyword evidence="2" id="KW-0862">Zinc</keyword>
<keyword evidence="1" id="KW-0479">Metal-binding</keyword>